<evidence type="ECO:0000313" key="2">
    <source>
        <dbReference type="EMBL" id="PBL03968.1"/>
    </source>
</evidence>
<feature type="region of interest" description="Disordered" evidence="1">
    <location>
        <begin position="300"/>
        <end position="397"/>
    </location>
</feature>
<gene>
    <name evidence="2" type="ORF">ARMGADRAFT_1070472</name>
</gene>
<dbReference type="AlphaFoldDB" id="A0A2H3EUA9"/>
<organism evidence="2 3">
    <name type="scientific">Armillaria gallica</name>
    <name type="common">Bulbous honey fungus</name>
    <name type="synonym">Armillaria bulbosa</name>
    <dbReference type="NCBI Taxonomy" id="47427"/>
    <lineage>
        <taxon>Eukaryota</taxon>
        <taxon>Fungi</taxon>
        <taxon>Dikarya</taxon>
        <taxon>Basidiomycota</taxon>
        <taxon>Agaricomycotina</taxon>
        <taxon>Agaricomycetes</taxon>
        <taxon>Agaricomycetidae</taxon>
        <taxon>Agaricales</taxon>
        <taxon>Marasmiineae</taxon>
        <taxon>Physalacriaceae</taxon>
        <taxon>Armillaria</taxon>
    </lineage>
</organism>
<keyword evidence="3" id="KW-1185">Reference proteome</keyword>
<feature type="region of interest" description="Disordered" evidence="1">
    <location>
        <begin position="150"/>
        <end position="195"/>
    </location>
</feature>
<feature type="compositionally biased region" description="Polar residues" evidence="1">
    <location>
        <begin position="184"/>
        <end position="195"/>
    </location>
</feature>
<dbReference type="EMBL" id="KZ293644">
    <property type="protein sequence ID" value="PBL03968.1"/>
    <property type="molecule type" value="Genomic_DNA"/>
</dbReference>
<feature type="compositionally biased region" description="Acidic residues" evidence="1">
    <location>
        <begin position="376"/>
        <end position="385"/>
    </location>
</feature>
<name>A0A2H3EUA9_ARMGA</name>
<evidence type="ECO:0000256" key="1">
    <source>
        <dbReference type="SAM" id="MobiDB-lite"/>
    </source>
</evidence>
<dbReference type="InParanoid" id="A0A2H3EUA9"/>
<dbReference type="Proteomes" id="UP000217790">
    <property type="component" value="Unassembled WGS sequence"/>
</dbReference>
<feature type="region of interest" description="Disordered" evidence="1">
    <location>
        <begin position="548"/>
        <end position="572"/>
    </location>
</feature>
<dbReference type="OrthoDB" id="3260134at2759"/>
<reference evidence="3" key="1">
    <citation type="journal article" date="2017" name="Nat. Ecol. Evol.">
        <title>Genome expansion and lineage-specific genetic innovations in the forest pathogenic fungi Armillaria.</title>
        <authorList>
            <person name="Sipos G."/>
            <person name="Prasanna A.N."/>
            <person name="Walter M.C."/>
            <person name="O'Connor E."/>
            <person name="Balint B."/>
            <person name="Krizsan K."/>
            <person name="Kiss B."/>
            <person name="Hess J."/>
            <person name="Varga T."/>
            <person name="Slot J."/>
            <person name="Riley R."/>
            <person name="Boka B."/>
            <person name="Rigling D."/>
            <person name="Barry K."/>
            <person name="Lee J."/>
            <person name="Mihaltcheva S."/>
            <person name="LaButti K."/>
            <person name="Lipzen A."/>
            <person name="Waldron R."/>
            <person name="Moloney N.M."/>
            <person name="Sperisen C."/>
            <person name="Kredics L."/>
            <person name="Vagvoelgyi C."/>
            <person name="Patrignani A."/>
            <person name="Fitzpatrick D."/>
            <person name="Nagy I."/>
            <person name="Doyle S."/>
            <person name="Anderson J.B."/>
            <person name="Grigoriev I.V."/>
            <person name="Gueldener U."/>
            <person name="Muensterkoetter M."/>
            <person name="Nagy L.G."/>
        </authorList>
    </citation>
    <scope>NUCLEOTIDE SEQUENCE [LARGE SCALE GENOMIC DNA]</scope>
    <source>
        <strain evidence="3">Ar21-2</strain>
    </source>
</reference>
<accession>A0A2H3EUA9</accession>
<feature type="region of interest" description="Disordered" evidence="1">
    <location>
        <begin position="87"/>
        <end position="118"/>
    </location>
</feature>
<evidence type="ECO:0000313" key="3">
    <source>
        <dbReference type="Proteomes" id="UP000217790"/>
    </source>
</evidence>
<proteinExistence type="predicted"/>
<sequence length="676" mass="73662">MAGANYMGGKKCVVVFYSFTFPTILDFRNAAKVRSRDAAGRQQKRFFGRQRLNLLSKRRSVNSPTPRNQPQPTISLAHAKQKQNSTLLLAPRGYIPSPSKPGKSKRDGPSSASSSSKVLEALDTSEPMFLRAAMNQILSLPDLAGLSTYKKRKRTSDVSSPGARRSKRVKPEPSPEKDEEGLSFGSQNDQLCDTSDASFRDIYPDLDEDEYDDEELDDAFFQGHLGSHTASSSIQSFPVSALSQKVPHIPMPNDVAQETSSFGTLAVTSSLQTSFSGNIFDYDDPWTAVGVILGLQSAPSTPAKDMDDTSALAEQPRPPTLAHQRRRVRLTAYSSDPSSEGIPVASSHSSDNLPPPPHVDEDDPYSQSDDFHFGEDADNDHDFDDQDTHDVPAHVHQNSSPSLLHLESHSPSAYFSSSNDYFNNLAGKPVADEEGKYVDPLFDRNALLGGSNSDCHSQPVIDGEEEHADEYTFFETSSWAILDADQCVEESIPDNHSAGFPSPDSLHRQDLIATKQPNGVSPRYRSPPSVTAQFNVHKDDLHVAQYASSNASASSSRHSRAHGSPRTSHPLPANTSLFLLDDAQLAALPITIKTNTPSSDSLARGSQVADPKFAVEPAPAPELTHETFSVDNTIHSAYSPAPICRDESAEVIAPQSFVSFSLFSKDDFLEEPDSDD</sequence>
<dbReference type="OMA" id="FETSSWA"/>
<protein>
    <submittedName>
        <fullName evidence="2">Uncharacterized protein</fullName>
    </submittedName>
</protein>